<name>A0ABR7GD34_9FIRM</name>
<proteinExistence type="predicted"/>
<organism evidence="1 2">
    <name type="scientific">Roseburia lenta</name>
    <dbReference type="NCBI Taxonomy" id="2763061"/>
    <lineage>
        <taxon>Bacteria</taxon>
        <taxon>Bacillati</taxon>
        <taxon>Bacillota</taxon>
        <taxon>Clostridia</taxon>
        <taxon>Lachnospirales</taxon>
        <taxon>Lachnospiraceae</taxon>
        <taxon>Roseburia</taxon>
    </lineage>
</organism>
<dbReference type="RefSeq" id="WP_186853674.1">
    <property type="nucleotide sequence ID" value="NZ_JACOPG010000001.1"/>
</dbReference>
<comment type="caution">
    <text evidence="1">The sequence shown here is derived from an EMBL/GenBank/DDBJ whole genome shotgun (WGS) entry which is preliminary data.</text>
</comment>
<dbReference type="Proteomes" id="UP000643810">
    <property type="component" value="Unassembled WGS sequence"/>
</dbReference>
<reference evidence="1 2" key="1">
    <citation type="submission" date="2020-08" db="EMBL/GenBank/DDBJ databases">
        <title>Genome public.</title>
        <authorList>
            <person name="Liu C."/>
            <person name="Sun Q."/>
        </authorList>
    </citation>
    <scope>NUCLEOTIDE SEQUENCE [LARGE SCALE GENOMIC DNA]</scope>
    <source>
        <strain evidence="1 2">NSJ-9</strain>
    </source>
</reference>
<accession>A0ABR7GD34</accession>
<gene>
    <name evidence="1" type="ORF">H8R94_01645</name>
</gene>
<evidence type="ECO:0000313" key="1">
    <source>
        <dbReference type="EMBL" id="MBC5685329.1"/>
    </source>
</evidence>
<sequence>MEEMKEKIIEKLDAEYECFFQDMMRTSKENLFANSGEIETKKAIQNILRNEVKTNPKFDDTALVKKMLYTDNLMESGFRYASDHPELSIKDATLKILFSL</sequence>
<keyword evidence="2" id="KW-1185">Reference proteome</keyword>
<dbReference type="EMBL" id="JACOPG010000001">
    <property type="protein sequence ID" value="MBC5685329.1"/>
    <property type="molecule type" value="Genomic_DNA"/>
</dbReference>
<evidence type="ECO:0000313" key="2">
    <source>
        <dbReference type="Proteomes" id="UP000643810"/>
    </source>
</evidence>
<protein>
    <submittedName>
        <fullName evidence="1">Uncharacterized protein</fullName>
    </submittedName>
</protein>